<dbReference type="AlphaFoldDB" id="A0A1J4XYD8"/>
<feature type="transmembrane region" description="Helical" evidence="1">
    <location>
        <begin position="27"/>
        <end position="50"/>
    </location>
</feature>
<sequence length="215" mass="23594">MKLKWLVHSNLKEEDELRPVDGIARGVIWGILIWVMIILIIFLTSCATGAKKTAQEPFHAESGAGITIWKIPIVGIGAWGQDSWGSGAPSVIVHKYNYQAQPPALAPGAPPSLPDKAPGIVDYQTIYGSAWDDPTLVIFKNDSYRKIRIGIDGQRPIVLAPYGATADLHLGVGEHRARLIIEKPTAAHGAFEVIRFLPISIRPEGQAQIFHLYDY</sequence>
<reference evidence="2 3" key="1">
    <citation type="journal article" date="2016" name="Environ. Microbiol.">
        <title>Genomic resolution of a cold subsurface aquifer community provides metabolic insights for novel microbes adapted to high CO concentrations.</title>
        <authorList>
            <person name="Probst A.J."/>
            <person name="Castelle C.J."/>
            <person name="Singh A."/>
            <person name="Brown C.T."/>
            <person name="Anantharaman K."/>
            <person name="Sharon I."/>
            <person name="Hug L.A."/>
            <person name="Burstein D."/>
            <person name="Emerson J.B."/>
            <person name="Thomas B.C."/>
            <person name="Banfield J.F."/>
        </authorList>
    </citation>
    <scope>NUCLEOTIDE SEQUENCE [LARGE SCALE GENOMIC DNA]</scope>
    <source>
        <strain evidence="2">CG1_02_39_135</strain>
    </source>
</reference>
<name>A0A1J4XYD8_9BACT</name>
<evidence type="ECO:0000313" key="3">
    <source>
        <dbReference type="Proteomes" id="UP000182693"/>
    </source>
</evidence>
<dbReference type="STRING" id="1805425.AUJ30_02395"/>
<evidence type="ECO:0000313" key="2">
    <source>
        <dbReference type="EMBL" id="OIO64473.1"/>
    </source>
</evidence>
<keyword evidence="1" id="KW-1133">Transmembrane helix</keyword>
<organism evidence="2 3">
    <name type="scientific">Candidatus Wolfebacteria bacterium CG1_02_39_135</name>
    <dbReference type="NCBI Taxonomy" id="1805425"/>
    <lineage>
        <taxon>Bacteria</taxon>
        <taxon>Candidatus Wolfeibacteriota</taxon>
    </lineage>
</organism>
<accession>A0A1J4XYD8</accession>
<proteinExistence type="predicted"/>
<keyword evidence="1" id="KW-0472">Membrane</keyword>
<gene>
    <name evidence="2" type="ORF">AUJ30_02395</name>
</gene>
<comment type="caution">
    <text evidence="2">The sequence shown here is derived from an EMBL/GenBank/DDBJ whole genome shotgun (WGS) entry which is preliminary data.</text>
</comment>
<protein>
    <submittedName>
        <fullName evidence="2">Uncharacterized protein</fullName>
    </submittedName>
</protein>
<evidence type="ECO:0000256" key="1">
    <source>
        <dbReference type="SAM" id="Phobius"/>
    </source>
</evidence>
<keyword evidence="1" id="KW-0812">Transmembrane</keyword>
<dbReference type="Proteomes" id="UP000182693">
    <property type="component" value="Unassembled WGS sequence"/>
</dbReference>
<dbReference type="EMBL" id="MNWX01000046">
    <property type="protein sequence ID" value="OIO64473.1"/>
    <property type="molecule type" value="Genomic_DNA"/>
</dbReference>